<organism evidence="1">
    <name type="scientific">Siphoviridae sp. ctHhH6</name>
    <dbReference type="NCBI Taxonomy" id="2825422"/>
    <lineage>
        <taxon>Viruses</taxon>
        <taxon>Duplodnaviria</taxon>
        <taxon>Heunggongvirae</taxon>
        <taxon>Uroviricota</taxon>
        <taxon>Caudoviricetes</taxon>
    </lineage>
</organism>
<accession>A0A8S5QDW9</accession>
<name>A0A8S5QDW9_9CAUD</name>
<protein>
    <submittedName>
        <fullName evidence="1">Uncharacterized protein</fullName>
    </submittedName>
</protein>
<sequence>MIDFNRRSQLRLSTTNFIIARNVPTSKAS</sequence>
<proteinExistence type="predicted"/>
<evidence type="ECO:0000313" key="1">
    <source>
        <dbReference type="EMBL" id="DAE16973.1"/>
    </source>
</evidence>
<dbReference type="EMBL" id="BK015633">
    <property type="protein sequence ID" value="DAE16973.1"/>
    <property type="molecule type" value="Genomic_DNA"/>
</dbReference>
<reference evidence="1" key="1">
    <citation type="journal article" date="2021" name="Proc. Natl. Acad. Sci. U.S.A.">
        <title>A Catalog of Tens of Thousands of Viruses from Human Metagenomes Reveals Hidden Associations with Chronic Diseases.</title>
        <authorList>
            <person name="Tisza M.J."/>
            <person name="Buck C.B."/>
        </authorList>
    </citation>
    <scope>NUCLEOTIDE SEQUENCE</scope>
    <source>
        <strain evidence="1">CtHhH6</strain>
    </source>
</reference>